<accession>W9SKQ0</accession>
<organism evidence="1 2">
    <name type="scientific">Morus notabilis</name>
    <dbReference type="NCBI Taxonomy" id="981085"/>
    <lineage>
        <taxon>Eukaryota</taxon>
        <taxon>Viridiplantae</taxon>
        <taxon>Streptophyta</taxon>
        <taxon>Embryophyta</taxon>
        <taxon>Tracheophyta</taxon>
        <taxon>Spermatophyta</taxon>
        <taxon>Magnoliopsida</taxon>
        <taxon>eudicotyledons</taxon>
        <taxon>Gunneridae</taxon>
        <taxon>Pentapetalae</taxon>
        <taxon>rosids</taxon>
        <taxon>fabids</taxon>
        <taxon>Rosales</taxon>
        <taxon>Moraceae</taxon>
        <taxon>Moreae</taxon>
        <taxon>Morus</taxon>
    </lineage>
</organism>
<gene>
    <name evidence="1" type="ORF">L484_021735</name>
</gene>
<dbReference type="EMBL" id="KE345760">
    <property type="protein sequence ID" value="EXC14238.1"/>
    <property type="molecule type" value="Genomic_DNA"/>
</dbReference>
<evidence type="ECO:0000313" key="1">
    <source>
        <dbReference type="EMBL" id="EXC14238.1"/>
    </source>
</evidence>
<keyword evidence="2" id="KW-1185">Reference proteome</keyword>
<protein>
    <submittedName>
        <fullName evidence="1">Uncharacterized protein</fullName>
    </submittedName>
</protein>
<reference evidence="2" key="1">
    <citation type="submission" date="2013-01" db="EMBL/GenBank/DDBJ databases">
        <title>Draft Genome Sequence of a Mulberry Tree, Morus notabilis C.K. Schneid.</title>
        <authorList>
            <person name="He N."/>
            <person name="Zhao S."/>
        </authorList>
    </citation>
    <scope>NUCLEOTIDE SEQUENCE</scope>
</reference>
<proteinExistence type="predicted"/>
<name>W9SKQ0_9ROSA</name>
<dbReference type="Proteomes" id="UP000030645">
    <property type="component" value="Unassembled WGS sequence"/>
</dbReference>
<sequence length="70" mass="7914">MHSHRLVAMDIRAEAPYSTLSQDLVPMFQQDSAVNASLIYNKDLVDTHTFVDTDPSLVATTIFLSKFRDQ</sequence>
<dbReference type="AlphaFoldDB" id="W9SKQ0"/>
<evidence type="ECO:0000313" key="2">
    <source>
        <dbReference type="Proteomes" id="UP000030645"/>
    </source>
</evidence>